<evidence type="ECO:0000313" key="4">
    <source>
        <dbReference type="EMBL" id="RVX09604.1"/>
    </source>
</evidence>
<dbReference type="SUPFAM" id="SSF52540">
    <property type="entry name" value="P-loop containing nucleoside triphosphate hydrolases"/>
    <property type="match status" value="1"/>
</dbReference>
<accession>A0A438BZX8</accession>
<dbReference type="Proteomes" id="UP000288805">
    <property type="component" value="Unassembled WGS sequence"/>
</dbReference>
<gene>
    <name evidence="3" type="primary">SIN2_3</name>
    <name evidence="4" type="synonym">SIN2_2</name>
    <name evidence="4" type="ORF">CK203_012414</name>
    <name evidence="3" type="ORF">CK203_069404</name>
</gene>
<dbReference type="PANTHER" id="PTHR45782">
    <property type="entry name" value="MITOCHONDRIAL RIBOSOME-ASSOCIATED GTPASE 1"/>
    <property type="match status" value="1"/>
</dbReference>
<comment type="caution">
    <text evidence="3">The sequence shown here is derived from an EMBL/GenBank/DDBJ whole genome shotgun (WGS) entry which is preliminary data.</text>
</comment>
<dbReference type="EMBL" id="QGNW01002588">
    <property type="protein sequence ID" value="RVW16520.1"/>
    <property type="molecule type" value="Genomic_DNA"/>
</dbReference>
<dbReference type="GO" id="GO:0005525">
    <property type="term" value="F:GTP binding"/>
    <property type="evidence" value="ECO:0007669"/>
    <property type="project" value="UniProtKB-KW"/>
</dbReference>
<evidence type="ECO:0000256" key="2">
    <source>
        <dbReference type="ARBA" id="ARBA00023134"/>
    </source>
</evidence>
<evidence type="ECO:0000256" key="1">
    <source>
        <dbReference type="ARBA" id="ARBA00022741"/>
    </source>
</evidence>
<keyword evidence="2" id="KW-0342">GTP-binding</keyword>
<dbReference type="PANTHER" id="PTHR45782:SF4">
    <property type="entry name" value="MITOCHONDRIAL RIBOSOME-ASSOCIATED GTPASE 1"/>
    <property type="match status" value="1"/>
</dbReference>
<dbReference type="AlphaFoldDB" id="A0A438BZX8"/>
<dbReference type="Gene3D" id="3.40.50.300">
    <property type="entry name" value="P-loop containing nucleotide triphosphate hydrolases"/>
    <property type="match status" value="1"/>
</dbReference>
<dbReference type="EMBL" id="QGNW01000037">
    <property type="protein sequence ID" value="RVX09604.1"/>
    <property type="molecule type" value="Genomic_DNA"/>
</dbReference>
<evidence type="ECO:0000313" key="5">
    <source>
        <dbReference type="Proteomes" id="UP000288805"/>
    </source>
</evidence>
<dbReference type="OrthoDB" id="269151at2759"/>
<sequence>MGGVRSMVKKGLGEMGFNKGGGAINWFPGHMAAATRAIRHRLKVSDLVIEVRDARLPLSSANEDLQPSLSGKRRVIALNKKDLANPNIMHGK</sequence>
<reference evidence="3 5" key="1">
    <citation type="journal article" date="2018" name="PLoS Genet.">
        <title>Population sequencing reveals clonal diversity and ancestral inbreeding in the grapevine cultivar Chardonnay.</title>
        <authorList>
            <person name="Roach M.J."/>
            <person name="Johnson D.L."/>
            <person name="Bohlmann J."/>
            <person name="van Vuuren H.J."/>
            <person name="Jones S.J."/>
            <person name="Pretorius I.S."/>
            <person name="Schmidt S.A."/>
            <person name="Borneman A.R."/>
        </authorList>
    </citation>
    <scope>NUCLEOTIDE SEQUENCE [LARGE SCALE GENOMIC DNA]</scope>
    <source>
        <strain evidence="5">cv. Chardonnay</strain>
        <strain evidence="3">I10V1</strain>
        <tissue evidence="3">Leaf</tissue>
    </source>
</reference>
<protein>
    <submittedName>
        <fullName evidence="3">Short integuments 2, mitochondrial</fullName>
    </submittedName>
</protein>
<dbReference type="InterPro" id="IPR027417">
    <property type="entry name" value="P-loop_NTPase"/>
</dbReference>
<organism evidence="3 5">
    <name type="scientific">Vitis vinifera</name>
    <name type="common">Grape</name>
    <dbReference type="NCBI Taxonomy" id="29760"/>
    <lineage>
        <taxon>Eukaryota</taxon>
        <taxon>Viridiplantae</taxon>
        <taxon>Streptophyta</taxon>
        <taxon>Embryophyta</taxon>
        <taxon>Tracheophyta</taxon>
        <taxon>Spermatophyta</taxon>
        <taxon>Magnoliopsida</taxon>
        <taxon>eudicotyledons</taxon>
        <taxon>Gunneridae</taxon>
        <taxon>Pentapetalae</taxon>
        <taxon>rosids</taxon>
        <taxon>Vitales</taxon>
        <taxon>Vitaceae</taxon>
        <taxon>Viteae</taxon>
        <taxon>Vitis</taxon>
    </lineage>
</organism>
<evidence type="ECO:0000313" key="3">
    <source>
        <dbReference type="EMBL" id="RVW16520.1"/>
    </source>
</evidence>
<name>A0A438BZX8_VITVI</name>
<proteinExistence type="predicted"/>
<keyword evidence="1" id="KW-0547">Nucleotide-binding</keyword>